<evidence type="ECO:0000313" key="2">
    <source>
        <dbReference type="Proteomes" id="UP000295447"/>
    </source>
</evidence>
<evidence type="ECO:0000313" key="1">
    <source>
        <dbReference type="EMBL" id="TDW14057.1"/>
    </source>
</evidence>
<protein>
    <recommendedName>
        <fullName evidence="3">DUF1365 family protein</fullName>
    </recommendedName>
</protein>
<dbReference type="PANTHER" id="PTHR33973:SF4">
    <property type="entry name" value="OS07G0153300 PROTEIN"/>
    <property type="match status" value="1"/>
</dbReference>
<dbReference type="Proteomes" id="UP000295447">
    <property type="component" value="Unassembled WGS sequence"/>
</dbReference>
<evidence type="ECO:0008006" key="3">
    <source>
        <dbReference type="Google" id="ProtNLM"/>
    </source>
</evidence>
<dbReference type="InterPro" id="IPR010775">
    <property type="entry name" value="DUF1365"/>
</dbReference>
<dbReference type="OrthoDB" id="9778801at2"/>
<proteinExistence type="predicted"/>
<dbReference type="EMBL" id="SODF01000004">
    <property type="protein sequence ID" value="TDW14057.1"/>
    <property type="molecule type" value="Genomic_DNA"/>
</dbReference>
<keyword evidence="2" id="KW-1185">Reference proteome</keyword>
<dbReference type="Pfam" id="PF07103">
    <property type="entry name" value="DUF1365"/>
    <property type="match status" value="1"/>
</dbReference>
<comment type="caution">
    <text evidence="1">The sequence shown here is derived from an EMBL/GenBank/DDBJ whole genome shotgun (WGS) entry which is preliminary data.</text>
</comment>
<sequence length="266" mass="29757">MPGRRRGGRILRCALVTGQLPALPAIVTGVVRHGRSIPIRHAFRQRVYQWLVDLDDLPRLPWYLRPLARFDVRDHLGGRGPTIKAELQRYLSSRGIDFDGQVLMLANARVFGQVFDPITVFWCLGSPYVVAEVHNTYGERHAYLLTPDANGAAETAKELYVSPFNDVSGDYRLRFALDRDRVRVQVSLSRAGRTTFGASFDGVPRPATRRAVLTAAVRRPLMPQRVSALIRLHGVWLWARGLPVVRRPAHTPQEGLRCASGPESPG</sequence>
<gene>
    <name evidence="1" type="ORF">EV650_7638</name>
</gene>
<dbReference type="AlphaFoldDB" id="A0A4R7Z9C6"/>
<reference evidence="1 2" key="1">
    <citation type="submission" date="2019-03" db="EMBL/GenBank/DDBJ databases">
        <title>Genomic Encyclopedia of Type Strains, Phase III (KMG-III): the genomes of soil and plant-associated and newly described type strains.</title>
        <authorList>
            <person name="Whitman W."/>
        </authorList>
    </citation>
    <scope>NUCLEOTIDE SEQUENCE [LARGE SCALE GENOMIC DNA]</scope>
    <source>
        <strain evidence="1 2">VKM Ac-2570</strain>
    </source>
</reference>
<dbReference type="PANTHER" id="PTHR33973">
    <property type="entry name" value="OS07G0153300 PROTEIN"/>
    <property type="match status" value="1"/>
</dbReference>
<name>A0A4R7Z9C6_9ACTN</name>
<accession>A0A4R7Z9C6</accession>
<organism evidence="1 2">
    <name type="scientific">Kribbella kalugense</name>
    <dbReference type="NCBI Taxonomy" id="2512221"/>
    <lineage>
        <taxon>Bacteria</taxon>
        <taxon>Bacillati</taxon>
        <taxon>Actinomycetota</taxon>
        <taxon>Actinomycetes</taxon>
        <taxon>Propionibacteriales</taxon>
        <taxon>Kribbellaceae</taxon>
        <taxon>Kribbella</taxon>
    </lineage>
</organism>